<comment type="caution">
    <text evidence="1">The sequence shown here is derived from an EMBL/GenBank/DDBJ whole genome shotgun (WGS) entry which is preliminary data.</text>
</comment>
<keyword evidence="2" id="KW-1185">Reference proteome</keyword>
<accession>A0ACC1AYW2</accession>
<proteinExistence type="predicted"/>
<dbReference type="EMBL" id="CM047903">
    <property type="protein sequence ID" value="KAJ0091829.1"/>
    <property type="molecule type" value="Genomic_DNA"/>
</dbReference>
<evidence type="ECO:0000313" key="2">
    <source>
        <dbReference type="Proteomes" id="UP001164250"/>
    </source>
</evidence>
<evidence type="ECO:0000313" key="1">
    <source>
        <dbReference type="EMBL" id="KAJ0091829.1"/>
    </source>
</evidence>
<protein>
    <submittedName>
        <fullName evidence="1">Uncharacterized protein</fullName>
    </submittedName>
</protein>
<reference evidence="2" key="1">
    <citation type="journal article" date="2023" name="G3 (Bethesda)">
        <title>Genome assembly and association tests identify interacting loci associated with vigor, precocity, and sex in interspecific pistachio rootstocks.</title>
        <authorList>
            <person name="Palmer W."/>
            <person name="Jacygrad E."/>
            <person name="Sagayaradj S."/>
            <person name="Cavanaugh K."/>
            <person name="Han R."/>
            <person name="Bertier L."/>
            <person name="Beede B."/>
            <person name="Kafkas S."/>
            <person name="Golino D."/>
            <person name="Preece J."/>
            <person name="Michelmore R."/>
        </authorList>
    </citation>
    <scope>NUCLEOTIDE SEQUENCE [LARGE SCALE GENOMIC DNA]</scope>
</reference>
<dbReference type="Proteomes" id="UP001164250">
    <property type="component" value="Chromosome 7"/>
</dbReference>
<name>A0ACC1AYW2_9ROSI</name>
<sequence>MEIYYKRLASTDSLERRRRIEDTILLQIVLFSLFLLLNSAYGFYSPRYFFTGNTPLSQAFLICIVFSFTGAFCALLIGKKPQFATIQRFYSILSMVSMSLALLLLPCDVLLRYFIFASSSKFLKNEGRRFLLY</sequence>
<gene>
    <name evidence="1" type="ORF">Patl1_26584</name>
</gene>
<organism evidence="1 2">
    <name type="scientific">Pistacia atlantica</name>
    <dbReference type="NCBI Taxonomy" id="434234"/>
    <lineage>
        <taxon>Eukaryota</taxon>
        <taxon>Viridiplantae</taxon>
        <taxon>Streptophyta</taxon>
        <taxon>Embryophyta</taxon>
        <taxon>Tracheophyta</taxon>
        <taxon>Spermatophyta</taxon>
        <taxon>Magnoliopsida</taxon>
        <taxon>eudicotyledons</taxon>
        <taxon>Gunneridae</taxon>
        <taxon>Pentapetalae</taxon>
        <taxon>rosids</taxon>
        <taxon>malvids</taxon>
        <taxon>Sapindales</taxon>
        <taxon>Anacardiaceae</taxon>
        <taxon>Pistacia</taxon>
    </lineage>
</organism>